<reference evidence="3" key="2">
    <citation type="submission" date="2025-08" db="UniProtKB">
        <authorList>
            <consortium name="Ensembl"/>
        </authorList>
    </citation>
    <scope>IDENTIFICATION</scope>
</reference>
<feature type="region of interest" description="Disordered" evidence="1">
    <location>
        <begin position="22"/>
        <end position="319"/>
    </location>
</feature>
<feature type="compositionally biased region" description="Polar residues" evidence="1">
    <location>
        <begin position="190"/>
        <end position="201"/>
    </location>
</feature>
<dbReference type="Proteomes" id="UP000001074">
    <property type="component" value="Unassembled WGS sequence"/>
</dbReference>
<accession>G1QDK2</accession>
<evidence type="ECO:0000259" key="2">
    <source>
        <dbReference type="Pfam" id="PF21532"/>
    </source>
</evidence>
<feature type="compositionally biased region" description="Polar residues" evidence="1">
    <location>
        <begin position="242"/>
        <end position="256"/>
    </location>
</feature>
<keyword evidence="4" id="KW-1185">Reference proteome</keyword>
<feature type="compositionally biased region" description="Low complexity" evidence="1">
    <location>
        <begin position="113"/>
        <end position="124"/>
    </location>
</feature>
<proteinExistence type="predicted"/>
<dbReference type="Ensembl" id="ENSMLUT00000025226.1">
    <property type="protein sequence ID" value="ENSMLUP00000021785.1"/>
    <property type="gene ID" value="ENSMLUG00000028015.1"/>
</dbReference>
<feature type="compositionally biased region" description="Basic and acidic residues" evidence="1">
    <location>
        <begin position="231"/>
        <end position="241"/>
    </location>
</feature>
<reference evidence="3" key="3">
    <citation type="submission" date="2025-09" db="UniProtKB">
        <authorList>
            <consortium name="Ensembl"/>
        </authorList>
    </citation>
    <scope>IDENTIFICATION</scope>
</reference>
<reference evidence="3 4" key="1">
    <citation type="journal article" date="2011" name="Nature">
        <title>A high-resolution map of human evolutionary constraint using 29 mammals.</title>
        <authorList>
            <person name="Lindblad-Toh K."/>
            <person name="Garber M."/>
            <person name="Zuk O."/>
            <person name="Lin M.F."/>
            <person name="Parker B.J."/>
            <person name="Washietl S."/>
            <person name="Kheradpour P."/>
            <person name="Ernst J."/>
            <person name="Jordan G."/>
            <person name="Mauceli E."/>
            <person name="Ward L.D."/>
            <person name="Lowe C.B."/>
            <person name="Holloway A.K."/>
            <person name="Clamp M."/>
            <person name="Gnerre S."/>
            <person name="Alfoldi J."/>
            <person name="Beal K."/>
            <person name="Chang J."/>
            <person name="Clawson H."/>
            <person name="Cuff J."/>
            <person name="Di Palma F."/>
            <person name="Fitzgerald S."/>
            <person name="Flicek P."/>
            <person name="Guttman M."/>
            <person name="Hubisz M.J."/>
            <person name="Jaffe D.B."/>
            <person name="Jungreis I."/>
            <person name="Kent W.J."/>
            <person name="Kostka D."/>
            <person name="Lara M."/>
            <person name="Martins A.L."/>
            <person name="Massingham T."/>
            <person name="Moltke I."/>
            <person name="Raney B.J."/>
            <person name="Rasmussen M.D."/>
            <person name="Robinson J."/>
            <person name="Stark A."/>
            <person name="Vilella A.J."/>
            <person name="Wen J."/>
            <person name="Xie X."/>
            <person name="Zody M.C."/>
            <person name="Baldwin J."/>
            <person name="Bloom T."/>
            <person name="Chin C.W."/>
            <person name="Heiman D."/>
            <person name="Nicol R."/>
            <person name="Nusbaum C."/>
            <person name="Young S."/>
            <person name="Wilkinson J."/>
            <person name="Worley K.C."/>
            <person name="Kovar C.L."/>
            <person name="Muzny D.M."/>
            <person name="Gibbs R.A."/>
            <person name="Cree A."/>
            <person name="Dihn H.H."/>
            <person name="Fowler G."/>
            <person name="Jhangiani S."/>
            <person name="Joshi V."/>
            <person name="Lee S."/>
            <person name="Lewis L.R."/>
            <person name="Nazareth L.V."/>
            <person name="Okwuonu G."/>
            <person name="Santibanez J."/>
            <person name="Warren W.C."/>
            <person name="Mardis E.R."/>
            <person name="Weinstock G.M."/>
            <person name="Wilson R.K."/>
            <person name="Delehaunty K."/>
            <person name="Dooling D."/>
            <person name="Fronik C."/>
            <person name="Fulton L."/>
            <person name="Fulton B."/>
            <person name="Graves T."/>
            <person name="Minx P."/>
            <person name="Sodergren E."/>
            <person name="Birney E."/>
            <person name="Margulies E.H."/>
            <person name="Herrero J."/>
            <person name="Green E.D."/>
            <person name="Haussler D."/>
            <person name="Siepel A."/>
            <person name="Goldman N."/>
            <person name="Pollard K.S."/>
            <person name="Pedersen J.S."/>
            <person name="Lander E.S."/>
            <person name="Kellis M."/>
        </authorList>
    </citation>
    <scope>NUCLEOTIDE SEQUENCE [LARGE SCALE GENOMIC DNA]</scope>
</reference>
<dbReference type="AlphaFoldDB" id="G1QDK2"/>
<dbReference type="EMBL" id="AAPE02013039">
    <property type="status" value="NOT_ANNOTATED_CDS"/>
    <property type="molecule type" value="Genomic_DNA"/>
</dbReference>
<evidence type="ECO:0000313" key="3">
    <source>
        <dbReference type="Ensembl" id="ENSMLUP00000021785.1"/>
    </source>
</evidence>
<feature type="compositionally biased region" description="Basic and acidic residues" evidence="1">
    <location>
        <begin position="262"/>
        <end position="276"/>
    </location>
</feature>
<evidence type="ECO:0000313" key="4">
    <source>
        <dbReference type="Proteomes" id="UP000001074"/>
    </source>
</evidence>
<organism evidence="3 4">
    <name type="scientific">Myotis lucifugus</name>
    <name type="common">Little brown bat</name>
    <dbReference type="NCBI Taxonomy" id="59463"/>
    <lineage>
        <taxon>Eukaryota</taxon>
        <taxon>Metazoa</taxon>
        <taxon>Chordata</taxon>
        <taxon>Craniata</taxon>
        <taxon>Vertebrata</taxon>
        <taxon>Euteleostomi</taxon>
        <taxon>Mammalia</taxon>
        <taxon>Eutheria</taxon>
        <taxon>Laurasiatheria</taxon>
        <taxon>Chiroptera</taxon>
        <taxon>Yangochiroptera</taxon>
        <taxon>Vespertilionidae</taxon>
        <taxon>Myotis</taxon>
    </lineage>
</organism>
<dbReference type="Pfam" id="PF21532">
    <property type="entry name" value="Bin2_C"/>
    <property type="match status" value="1"/>
</dbReference>
<name>G1QDK2_MYOLU</name>
<dbReference type="OMA" id="DITWTHK"/>
<dbReference type="InParanoid" id="G1QDK2"/>
<sequence>MTVPDTTWRKQHSNKVFVVKGLSSSSRHSSVISSPVQTSTVSSPPTSPTSPSTLSLISERDSISASEEELTSDPAQREDNSEIKEEPLKEKEINKEAEANSSEEEPLPACNGPTQAQPSTPQPTEGGESQEEVFPGSPAPSPGRALIPSEQPASLPEVVLRTSAAFNRPPPPRATPSSRISSGNIPSSPTASEHGSPTSPRVSLEAGTPSLSSRATLEVSLDPQPPQKPARTSEDREKENTDNLNPDLCTSPTSMIPQVFSESDKESKMEDKEENNKLILTDSPESQGLQLHASVVPEDSNITTPELQEEVSTIQSAQL</sequence>
<dbReference type="GeneTree" id="ENSGT00940000165612"/>
<dbReference type="InterPro" id="IPR048886">
    <property type="entry name" value="Bin2_C"/>
</dbReference>
<evidence type="ECO:0000256" key="1">
    <source>
        <dbReference type="SAM" id="MobiDB-lite"/>
    </source>
</evidence>
<dbReference type="HOGENOM" id="CLU_816272_0_0_1"/>
<feature type="compositionally biased region" description="Low complexity" evidence="1">
    <location>
        <begin position="23"/>
        <end position="57"/>
    </location>
</feature>
<feature type="compositionally biased region" description="Low complexity" evidence="1">
    <location>
        <begin position="175"/>
        <end position="189"/>
    </location>
</feature>
<dbReference type="STRING" id="59463.ENSMLUP00000021785"/>
<feature type="compositionally biased region" description="Basic and acidic residues" evidence="1">
    <location>
        <begin position="75"/>
        <end position="98"/>
    </location>
</feature>
<protein>
    <recommendedName>
        <fullName evidence="2">Bridging integrator 2 C-terminal tail domain-containing protein</fullName>
    </recommendedName>
</protein>
<feature type="domain" description="Bridging integrator 2 C-terminal tail" evidence="2">
    <location>
        <begin position="10"/>
        <end position="164"/>
    </location>
</feature>
<dbReference type="eggNOG" id="KOG3771">
    <property type="taxonomic scope" value="Eukaryota"/>
</dbReference>
<feature type="compositionally biased region" description="Polar residues" evidence="1">
    <location>
        <begin position="300"/>
        <end position="319"/>
    </location>
</feature>